<reference evidence="2 3" key="1">
    <citation type="submission" date="2024-09" db="EMBL/GenBank/DDBJ databases">
        <authorList>
            <person name="Sun Q."/>
            <person name="Mori K."/>
        </authorList>
    </citation>
    <scope>NUCLEOTIDE SEQUENCE [LARGE SCALE GENOMIC DNA]</scope>
    <source>
        <strain evidence="2 3">CCM 8654</strain>
    </source>
</reference>
<evidence type="ECO:0000259" key="1">
    <source>
        <dbReference type="Pfam" id="PF20296"/>
    </source>
</evidence>
<gene>
    <name evidence="2" type="ORF">ACFFJG_06435</name>
</gene>
<dbReference type="Pfam" id="PF20296">
    <property type="entry name" value="MTaX1"/>
    <property type="match status" value="1"/>
</dbReference>
<dbReference type="RefSeq" id="WP_378517774.1">
    <property type="nucleotide sequence ID" value="NZ_CBCSDI010000010.1"/>
</dbReference>
<feature type="domain" description="Methylase-associated X1" evidence="1">
    <location>
        <begin position="56"/>
        <end position="166"/>
    </location>
</feature>
<keyword evidence="3" id="KW-1185">Reference proteome</keyword>
<dbReference type="Proteomes" id="UP001589698">
    <property type="component" value="Unassembled WGS sequence"/>
</dbReference>
<dbReference type="InterPro" id="IPR046894">
    <property type="entry name" value="MTaX1"/>
</dbReference>
<protein>
    <recommendedName>
        <fullName evidence="1">Methylase-associated X1 domain-containing protein</fullName>
    </recommendedName>
</protein>
<dbReference type="EMBL" id="JBHLXH010000001">
    <property type="protein sequence ID" value="MFC0222112.1"/>
    <property type="molecule type" value="Genomic_DNA"/>
</dbReference>
<evidence type="ECO:0000313" key="3">
    <source>
        <dbReference type="Proteomes" id="UP001589698"/>
    </source>
</evidence>
<name>A0ABV6DZF5_9ACTN</name>
<comment type="caution">
    <text evidence="2">The sequence shown here is derived from an EMBL/GenBank/DDBJ whole genome shotgun (WGS) entry which is preliminary data.</text>
</comment>
<organism evidence="2 3">
    <name type="scientific">Nocardioides zeicaulis</name>
    <dbReference type="NCBI Taxonomy" id="1776857"/>
    <lineage>
        <taxon>Bacteria</taxon>
        <taxon>Bacillati</taxon>
        <taxon>Actinomycetota</taxon>
        <taxon>Actinomycetes</taxon>
        <taxon>Propionibacteriales</taxon>
        <taxon>Nocardioidaceae</taxon>
        <taxon>Nocardioides</taxon>
    </lineage>
</organism>
<sequence>MGSIVVDQIGPDGALLKDVDTTLRPSVKQRLILDALPGSASEDYAGKRVVTFGDQLILSAQITHLGNPWPGFKKRIQIPPTWKSLALGAAGGGRRVRFVGVYHYKSVTIFVDFDPTTYVRRKANNSAAHVSTNDLFQAQTLGQFSRVDRNGNRLTSVRADQFAGYLRAGYKPKQPRVDVFHRFNIEFLTNGEIRALDAVKEMKASKWPDTFQGEWPGFYVEFRLDAFLRRTGLGGLVEYQKAKGHGMLDYDLVFKRGDQLEYYGDLKASDVTKHESPGNDAEDIRRCIDEYGRFWYVIYEHETKHAKNDGHRATIEWNEWKRSVGYVSRKGYDPLSYSRRFKASVRFVNMMILEVNEANFHVVLGDFAQGKQPSGESRALKVMIKKRNIDNFLIYSEAVEGR</sequence>
<accession>A0ABV6DZF5</accession>
<evidence type="ECO:0000313" key="2">
    <source>
        <dbReference type="EMBL" id="MFC0222112.1"/>
    </source>
</evidence>
<proteinExistence type="predicted"/>